<geneLocation type="plasmid" evidence="1 2">
    <name>1</name>
</geneLocation>
<accession>W0RQA5</accession>
<dbReference type="HOGENOM" id="CLU_1633023_0_0_0"/>
<evidence type="ECO:0000313" key="1">
    <source>
        <dbReference type="EMBL" id="AHG92901.1"/>
    </source>
</evidence>
<proteinExistence type="predicted"/>
<keyword evidence="1" id="KW-0614">Plasmid</keyword>
<protein>
    <submittedName>
        <fullName evidence="1">Uncharacterized protein</fullName>
    </submittedName>
</protein>
<name>W0RQA5_9BACT</name>
<dbReference type="Proteomes" id="UP000019151">
    <property type="component" value="Plasmid 1"/>
</dbReference>
<sequence length="162" mass="18608">MIRISTARRLADVFWPAFEERDGAVLLAGTRVTSPPEKFENLAAFERFFGHTHLFDEFRHAIPLIHDPEWDSDRPDAAHPEFAAAWELAKRIGQMWLAKLGQDFPNRVFRVYVTKLDDPIIHFHSVRAGERPWISDTEAAEAVARDELAVYVSRRPPYVPAS</sequence>
<organism evidence="1 2">
    <name type="scientific">Gemmatirosa kalamazoonensis</name>
    <dbReference type="NCBI Taxonomy" id="861299"/>
    <lineage>
        <taxon>Bacteria</taxon>
        <taxon>Pseudomonadati</taxon>
        <taxon>Gemmatimonadota</taxon>
        <taxon>Gemmatimonadia</taxon>
        <taxon>Gemmatimonadales</taxon>
        <taxon>Gemmatimonadaceae</taxon>
        <taxon>Gemmatirosa</taxon>
    </lineage>
</organism>
<dbReference type="EMBL" id="CP007129">
    <property type="protein sequence ID" value="AHG92901.1"/>
    <property type="molecule type" value="Genomic_DNA"/>
</dbReference>
<keyword evidence="2" id="KW-1185">Reference proteome</keyword>
<gene>
    <name evidence="1" type="ORF">J421_5366</name>
</gene>
<dbReference type="KEGG" id="gba:J421_5366"/>
<evidence type="ECO:0000313" key="2">
    <source>
        <dbReference type="Proteomes" id="UP000019151"/>
    </source>
</evidence>
<reference evidence="1 2" key="1">
    <citation type="journal article" date="2014" name="Genome Announc.">
        <title>Genome Sequence and Methylome of Soil Bacterium Gemmatirosa kalamazoonensis KBS708T, a Member of the Rarely Cultivated Gemmatimonadetes Phylum.</title>
        <authorList>
            <person name="Debruyn J.M."/>
            <person name="Radosevich M."/>
            <person name="Wommack K.E."/>
            <person name="Polson S.W."/>
            <person name="Hauser L.J."/>
            <person name="Fawaz M.N."/>
            <person name="Korlach J."/>
            <person name="Tsai Y.C."/>
        </authorList>
    </citation>
    <scope>NUCLEOTIDE SEQUENCE [LARGE SCALE GENOMIC DNA]</scope>
    <source>
        <strain evidence="1 2">KBS708</strain>
        <plasmid evidence="2">Plasmid 1</plasmid>
    </source>
</reference>
<dbReference type="InParanoid" id="W0RQA5"/>
<dbReference type="AlphaFoldDB" id="W0RQA5"/>